<evidence type="ECO:0000313" key="2">
    <source>
        <dbReference type="Proteomes" id="UP000541444"/>
    </source>
</evidence>
<dbReference type="AlphaFoldDB" id="A0A7J7KZK5"/>
<reference evidence="1 2" key="1">
    <citation type="journal article" date="2020" name="IScience">
        <title>Genome Sequencing of the Endangered Kingdonia uniflora (Circaeasteraceae, Ranunculales) Reveals Potential Mechanisms of Evolutionary Specialization.</title>
        <authorList>
            <person name="Sun Y."/>
            <person name="Deng T."/>
            <person name="Zhang A."/>
            <person name="Moore M.J."/>
            <person name="Landis J.B."/>
            <person name="Lin N."/>
            <person name="Zhang H."/>
            <person name="Zhang X."/>
            <person name="Huang J."/>
            <person name="Zhang X."/>
            <person name="Sun H."/>
            <person name="Wang H."/>
        </authorList>
    </citation>
    <scope>NUCLEOTIDE SEQUENCE [LARGE SCALE GENOMIC DNA]</scope>
    <source>
        <strain evidence="1">TB1705</strain>
        <tissue evidence="1">Leaf</tissue>
    </source>
</reference>
<proteinExistence type="predicted"/>
<evidence type="ECO:0000313" key="1">
    <source>
        <dbReference type="EMBL" id="KAF6135783.1"/>
    </source>
</evidence>
<sequence>MGGPSRSSNRLFGPTEFFGEELSDILLATFLGIFTAWFNPSSLRLAHHGSRAKILYALRCLKSLSPFKPL</sequence>
<name>A0A7J7KZK5_9MAGN</name>
<dbReference type="Proteomes" id="UP000541444">
    <property type="component" value="Unassembled WGS sequence"/>
</dbReference>
<dbReference type="EMBL" id="JACGCM010002779">
    <property type="protein sequence ID" value="KAF6135783.1"/>
    <property type="molecule type" value="Genomic_DNA"/>
</dbReference>
<gene>
    <name evidence="1" type="ORF">GIB67_028639</name>
</gene>
<keyword evidence="2" id="KW-1185">Reference proteome</keyword>
<organism evidence="1 2">
    <name type="scientific">Kingdonia uniflora</name>
    <dbReference type="NCBI Taxonomy" id="39325"/>
    <lineage>
        <taxon>Eukaryota</taxon>
        <taxon>Viridiplantae</taxon>
        <taxon>Streptophyta</taxon>
        <taxon>Embryophyta</taxon>
        <taxon>Tracheophyta</taxon>
        <taxon>Spermatophyta</taxon>
        <taxon>Magnoliopsida</taxon>
        <taxon>Ranunculales</taxon>
        <taxon>Circaeasteraceae</taxon>
        <taxon>Kingdonia</taxon>
    </lineage>
</organism>
<accession>A0A7J7KZK5</accession>
<comment type="caution">
    <text evidence="1">The sequence shown here is derived from an EMBL/GenBank/DDBJ whole genome shotgun (WGS) entry which is preliminary data.</text>
</comment>
<protein>
    <submittedName>
        <fullName evidence="1">Uncharacterized protein</fullName>
    </submittedName>
</protein>